<dbReference type="eggNOG" id="COG3468">
    <property type="taxonomic scope" value="Bacteria"/>
</dbReference>
<accession>M9RNQ3</accession>
<dbReference type="KEGG" id="oar:OA238_c43550"/>
<evidence type="ECO:0000313" key="2">
    <source>
        <dbReference type="EMBL" id="AGI74249.1"/>
    </source>
</evidence>
<dbReference type="SMART" id="SM00869">
    <property type="entry name" value="Autotransporter"/>
    <property type="match status" value="1"/>
</dbReference>
<feature type="domain" description="Autotransporter" evidence="1">
    <location>
        <begin position="67"/>
        <end position="308"/>
    </location>
</feature>
<dbReference type="InterPro" id="IPR036709">
    <property type="entry name" value="Autotransporte_beta_dom_sf"/>
</dbReference>
<dbReference type="STRING" id="391616.OA238_c43550"/>
<dbReference type="AlphaFoldDB" id="M9RNQ3"/>
<dbReference type="PROSITE" id="PS51208">
    <property type="entry name" value="AUTOTRANSPORTER"/>
    <property type="match status" value="1"/>
</dbReference>
<dbReference type="Proteomes" id="UP000004688">
    <property type="component" value="Chromosome"/>
</dbReference>
<proteinExistence type="predicted"/>
<dbReference type="Gene3D" id="2.40.128.130">
    <property type="entry name" value="Autotransporter beta-domain"/>
    <property type="match status" value="1"/>
</dbReference>
<dbReference type="RefSeq" id="WP_015497203.1">
    <property type="nucleotide sequence ID" value="NC_020908.1"/>
</dbReference>
<protein>
    <recommendedName>
        <fullName evidence="1">Autotransporter domain-containing protein</fullName>
    </recommendedName>
</protein>
<dbReference type="EMBL" id="CP003742">
    <property type="protein sequence ID" value="AGI74249.1"/>
    <property type="molecule type" value="Genomic_DNA"/>
</dbReference>
<dbReference type="HOGENOM" id="CLU_846472_0_0_5"/>
<evidence type="ECO:0000259" key="1">
    <source>
        <dbReference type="PROSITE" id="PS51208"/>
    </source>
</evidence>
<dbReference type="InterPro" id="IPR005546">
    <property type="entry name" value="Autotransporte_beta"/>
</dbReference>
<reference evidence="2 3" key="1">
    <citation type="journal article" date="2013" name="PLoS ONE">
        <title>Poles Apart: Arctic and Antarctic Octadecabacter strains Share High Genome Plasticity and a New Type of Xanthorhodopsin.</title>
        <authorList>
            <person name="Vollmers J."/>
            <person name="Voget S."/>
            <person name="Dietrich S."/>
            <person name="Gollnow K."/>
            <person name="Smits M."/>
            <person name="Meyer K."/>
            <person name="Brinkhoff T."/>
            <person name="Simon M."/>
            <person name="Daniel R."/>
        </authorList>
    </citation>
    <scope>NUCLEOTIDE SEQUENCE [LARGE SCALE GENOMIC DNA]</scope>
    <source>
        <strain evidence="2 3">238</strain>
    </source>
</reference>
<sequence length="308" mass="32615">MTNNTQTPDLTITLSNVALTQKAISGFMLSRANNLVSNQPSLTRFLLGNECNGFNASATEANGSINGCATHGNVWADFTGSWSSGSSYALGTIGAHRVINPDLLVGGMLQFDHAEEDTNTASGNGWMVGPYFVAKHGAQPLFFEGRLLYGGSSNTITAAGTTGIQSFSTNRSLAQLRATGEYELDNVVLMPMLDFTYTDDTQKTFVDTNGNTVPGQTVGVTQLSFGMDFRMPLSPLTDYKVDFTGGISGIYSETSGGEADFGGGRGRVHFGLNSIMSNGSTFEAGVFYDGIGSDYESYGANAGLAWKF</sequence>
<dbReference type="OrthoDB" id="9773411at2"/>
<name>M9RNQ3_9RHOB</name>
<gene>
    <name evidence="2" type="ORF">OA238_c43550</name>
</gene>
<evidence type="ECO:0000313" key="3">
    <source>
        <dbReference type="Proteomes" id="UP000004688"/>
    </source>
</evidence>
<keyword evidence="3" id="KW-1185">Reference proteome</keyword>
<dbReference type="SUPFAM" id="SSF103515">
    <property type="entry name" value="Autotransporter"/>
    <property type="match status" value="1"/>
</dbReference>
<organism evidence="2 3">
    <name type="scientific">Octadecabacter arcticus 238</name>
    <dbReference type="NCBI Taxonomy" id="391616"/>
    <lineage>
        <taxon>Bacteria</taxon>
        <taxon>Pseudomonadati</taxon>
        <taxon>Pseudomonadota</taxon>
        <taxon>Alphaproteobacteria</taxon>
        <taxon>Rhodobacterales</taxon>
        <taxon>Roseobacteraceae</taxon>
        <taxon>Octadecabacter</taxon>
    </lineage>
</organism>